<dbReference type="GO" id="GO:0006508">
    <property type="term" value="P:proteolysis"/>
    <property type="evidence" value="ECO:0007669"/>
    <property type="project" value="InterPro"/>
</dbReference>
<dbReference type="PRINTS" id="PR00995">
    <property type="entry name" value="CAPILLOPTASE"/>
</dbReference>
<reference evidence="2" key="1">
    <citation type="journal article" date="2012" name="Arch. Virol.">
        <title>Multiple polyadenylated RNA viruses detected in pooled cultivated and wild plant samples.</title>
        <authorList>
            <person name="Wylie S.J."/>
            <person name="Luo H."/>
            <person name="Li H."/>
            <person name="Jones M.G."/>
        </authorList>
    </citation>
    <scope>NUCLEOTIDE SEQUENCE</scope>
    <source>
        <strain evidence="2">WA-3</strain>
    </source>
</reference>
<feature type="region of interest" description="Disordered" evidence="1">
    <location>
        <begin position="287"/>
        <end position="327"/>
    </location>
</feature>
<evidence type="ECO:0000256" key="1">
    <source>
        <dbReference type="SAM" id="MobiDB-lite"/>
    </source>
</evidence>
<accession>G9FIH1</accession>
<dbReference type="GO" id="GO:0004252">
    <property type="term" value="F:serine-type endopeptidase activity"/>
    <property type="evidence" value="ECO:0007669"/>
    <property type="project" value="InterPro"/>
</dbReference>
<name>G9FIH1_9VIRU</name>
<feature type="compositionally biased region" description="Basic and acidic residues" evidence="1">
    <location>
        <begin position="309"/>
        <end position="327"/>
    </location>
</feature>
<dbReference type="Pfam" id="PF01107">
    <property type="entry name" value="MP"/>
    <property type="match status" value="1"/>
</dbReference>
<dbReference type="InterPro" id="IPR001815">
    <property type="entry name" value="Trichovirus_mp"/>
</dbReference>
<dbReference type="InterPro" id="IPR028919">
    <property type="entry name" value="Viral_movement"/>
</dbReference>
<organism evidence="2">
    <name type="scientific">Scaevola virus A</name>
    <dbReference type="NCBI Taxonomy" id="1046302"/>
    <lineage>
        <taxon>Viruses</taxon>
        <taxon>Riboviria</taxon>
        <taxon>Orthornavirae</taxon>
        <taxon>Kitrinoviricota</taxon>
        <taxon>Alsuviricetes</taxon>
        <taxon>Tymovirales</taxon>
        <taxon>Betaflexiviridae</taxon>
    </lineage>
</organism>
<sequence>MARSVRAFRGKIASGDIPISNVKSSSVYSDITPFKRFSDLKLHINEFVYRLDPELSDNEGFRIANVPLIPSDEVAAMRRDKSVNYVHWGALSVSIDALFRKKAGVTGICYVFDSRWKNAEQALCQSFEFSLDSGSATMITQPNFSVALSDNMISQCLNVAVIFNNLNFKREATPISIRVGMLYRYFDSFLSAVVLKDESNVEIDSNSAEKLYLDAVGINAEAVLEAFKYTEGVEMQQVRTQEFSVPSGLFGARKKFVKQRSFVPRDNTVPITFPGNKALMGRKMKGSVRSESVMSEENGSNIELEDEDRQGVEGTFERREKGLKWKE</sequence>
<evidence type="ECO:0000313" key="2">
    <source>
        <dbReference type="EMBL" id="AEN25486.1"/>
    </source>
</evidence>
<proteinExistence type="predicted"/>
<protein>
    <submittedName>
        <fullName evidence="2">Movement protein</fullName>
    </submittedName>
</protein>
<dbReference type="EMBL" id="JN127346">
    <property type="protein sequence ID" value="AEN25486.1"/>
    <property type="molecule type" value="Genomic_RNA"/>
</dbReference>
<feature type="compositionally biased region" description="Polar residues" evidence="1">
    <location>
        <begin position="289"/>
        <end position="301"/>
    </location>
</feature>